<name>A0A9W6EWE4_9CHLO</name>
<evidence type="ECO:0000256" key="9">
    <source>
        <dbReference type="SAM" id="Phobius"/>
    </source>
</evidence>
<feature type="compositionally biased region" description="Acidic residues" evidence="8">
    <location>
        <begin position="453"/>
        <end position="467"/>
    </location>
</feature>
<reference evidence="10" key="1">
    <citation type="submission" date="2022-08" db="EMBL/GenBank/DDBJ databases">
        <authorList>
            <person name="Takahashi K."/>
            <person name="Suzuki S."/>
            <person name="Kawachi M."/>
            <person name="Higashiyama T."/>
            <person name="Nozaki H."/>
        </authorList>
    </citation>
    <scope>NUCLEOTIDE SEQUENCE</scope>
    <source>
        <strain evidence="10">NIES-4479</strain>
    </source>
</reference>
<evidence type="ECO:0000256" key="8">
    <source>
        <dbReference type="SAM" id="MobiDB-lite"/>
    </source>
</evidence>
<gene>
    <name evidence="10" type="primary">PLESTB000074</name>
    <name evidence="11" type="synonym">PLESTB001118</name>
    <name evidence="10" type="ORF">PLESTB_000052600</name>
    <name evidence="11" type="ORF">PLESTB_000708200</name>
</gene>
<evidence type="ECO:0000313" key="10">
    <source>
        <dbReference type="EMBL" id="GLC48043.1"/>
    </source>
</evidence>
<feature type="transmembrane region" description="Helical" evidence="9">
    <location>
        <begin position="968"/>
        <end position="989"/>
    </location>
</feature>
<keyword evidence="4 9" id="KW-0812">Transmembrane</keyword>
<dbReference type="Proteomes" id="UP001165080">
    <property type="component" value="Unassembled WGS sequence"/>
</dbReference>
<evidence type="ECO:0000256" key="4">
    <source>
        <dbReference type="ARBA" id="ARBA00022692"/>
    </source>
</evidence>
<keyword evidence="2" id="KW-0813">Transport</keyword>
<feature type="compositionally biased region" description="Low complexity" evidence="8">
    <location>
        <begin position="351"/>
        <end position="367"/>
    </location>
</feature>
<dbReference type="GO" id="GO:0005315">
    <property type="term" value="F:phosphate transmembrane transporter activity"/>
    <property type="evidence" value="ECO:0007669"/>
    <property type="project" value="InterPro"/>
</dbReference>
<comment type="caution">
    <text evidence="10">The sequence shown here is derived from an EMBL/GenBank/DDBJ whole genome shotgun (WGS) entry which is preliminary data.</text>
</comment>
<proteinExistence type="predicted"/>
<dbReference type="PANTHER" id="PTHR11101:SF96">
    <property type="entry name" value="PHOSPHATE TRANSPORTER"/>
    <property type="match status" value="1"/>
</dbReference>
<evidence type="ECO:0000256" key="7">
    <source>
        <dbReference type="SAM" id="Coils"/>
    </source>
</evidence>
<sequence>MAVWSDYTWIVVTGCLAAFFTAYGIGANDVANAFGSSVAARTLNMRQALLIAAVCEFSGSVLLGGEVTRTVASGIAKLAAFEREPEMYMYGMLCALVSSGTWLIIATYLGLPVSTTHSIAGAVLGFAFVYGGPRAVVWLQPSEEFPYMKGMVPIVVSWFVSPLVSGLATALMFFIVRTAILRRERSLELTFWALPVIVMFTVFINVYLVIYKGADTRIYWSSSKSAWVSACVAAGCTLLTVLVGMPLVRQYVNRDVEARRRQQHSEVESYTRGSERYSRTGGCGGTGCRVSGTNSAGGSGHPACNHSLRSGGPSAGGGEVGPAGAGAAAAAAAAATTAQVPGLASRSVDYRAAGRQQQAGRPAGHSPASPPPGLAQSPYGSFTRSQQPGGAAAANGPNGCQSRALPNSPTVLPQLQQQQLQQQQHLERRTSARGGSPPPPPVRGGSVPPLPVPEEEDDEPAEAEEVEVPPPPPPLPLSSLRRHRSSSSSSSAPQQKQQQQQEAQQQSQLQQHQHQQSDVGSRSDGGVSAGSQGSGSTASTTSAVQQAGVQLQETSQGGSGPQQAQQQEQQQATNPGESMQQQQKQQLLLLPQEPPPQHGRQLQPQQQQPLWDQQQLQQQQQQQQWLLLLQQQQQQQWLHHHQQQQQHGHVHEMQVRQGYDHARDLGPGQALQPLQPQQTQFQVAQQWALAHPDQQHLFPNLQGGQLQAMLLQQQLLLQQQQQQQPPNWQGQQLYVPQQLWQQQLLMMQEPQHWQRQEQALMQQHQPQQYLQMQQHQHWGIAGRAAAAADQAATAQGGGGFEGGQYGTGLNVYGSVGPRQQLLSPPGPIAESLEWGAASAPAAAAAAAPGGRNAYDKDTAGDADGGVDGQAGGHVQWQNTFDQLKAIVLHGTNVDVHQAIISDQVAQRIHAHAEVFDPATEDAFKYLQVVTAICDSFSHGANDVANSVGPFTAIWYIYRFQRIDFMADLPIWILVLGGAGIVLGLATYGYNIIRAIGVRLSAITPSRGFCIELSTAMVVAVASKYGLPVSTTHCQVGATAGMGLMEGSSGLNWRLSMQFFAGWVVTLLITGLMSAALFAAGAYAPCVQQSRQLEQYENALMELTERVNLLLNRTNFAAQADPATWGSFSAALNGTIAAGMAAVQLYGQGGSSSASRPVQYIDPSVLLGLVNSTISSYYNNSVPYIGGMGAQGLVLPRRP</sequence>
<feature type="compositionally biased region" description="Low complexity" evidence="8">
    <location>
        <begin position="561"/>
        <end position="585"/>
    </location>
</feature>
<evidence type="ECO:0000313" key="12">
    <source>
        <dbReference type="Proteomes" id="UP001165080"/>
    </source>
</evidence>
<keyword evidence="6 9" id="KW-0472">Membrane</keyword>
<feature type="region of interest" description="Disordered" evidence="8">
    <location>
        <begin position="262"/>
        <end position="282"/>
    </location>
</feature>
<dbReference type="Pfam" id="PF01384">
    <property type="entry name" value="PHO4"/>
    <property type="match status" value="1"/>
</dbReference>
<dbReference type="AlphaFoldDB" id="A0A9W6EWE4"/>
<feature type="transmembrane region" description="Helical" evidence="9">
    <location>
        <begin position="88"/>
        <end position="111"/>
    </location>
</feature>
<dbReference type="GO" id="GO:0035435">
    <property type="term" value="P:phosphate ion transmembrane transport"/>
    <property type="evidence" value="ECO:0007669"/>
    <property type="project" value="TreeGrafter"/>
</dbReference>
<dbReference type="GO" id="GO:0016020">
    <property type="term" value="C:membrane"/>
    <property type="evidence" value="ECO:0007669"/>
    <property type="project" value="UniProtKB-SubCell"/>
</dbReference>
<feature type="transmembrane region" description="Helical" evidence="9">
    <location>
        <begin position="226"/>
        <end position="248"/>
    </location>
</feature>
<protein>
    <recommendedName>
        <fullName evidence="13">Phosphate transporter</fullName>
    </recommendedName>
</protein>
<accession>A0A9W6EWE4</accession>
<feature type="transmembrane region" description="Helical" evidence="9">
    <location>
        <begin position="192"/>
        <end position="214"/>
    </location>
</feature>
<feature type="transmembrane region" description="Helical" evidence="9">
    <location>
        <begin position="7"/>
        <end position="27"/>
    </location>
</feature>
<feature type="compositionally biased region" description="Polar residues" evidence="8">
    <location>
        <begin position="400"/>
        <end position="413"/>
    </location>
</feature>
<feature type="region of interest" description="Disordered" evidence="8">
    <location>
        <begin position="351"/>
        <end position="585"/>
    </location>
</feature>
<reference evidence="10 12" key="2">
    <citation type="journal article" date="2023" name="Commun. Biol.">
        <title>Reorganization of the ancestral sex-determining regions during the evolution of trioecy in Pleodorina starrii.</title>
        <authorList>
            <person name="Takahashi K."/>
            <person name="Suzuki S."/>
            <person name="Kawai-Toyooka H."/>
            <person name="Yamamoto K."/>
            <person name="Hamaji T."/>
            <person name="Ootsuki R."/>
            <person name="Yamaguchi H."/>
            <person name="Kawachi M."/>
            <person name="Higashiyama T."/>
            <person name="Nozaki H."/>
        </authorList>
    </citation>
    <scope>NUCLEOTIDE SEQUENCE [LARGE SCALE GENOMIC DNA]</scope>
    <source>
        <strain evidence="10 12">NIES-4479</strain>
    </source>
</reference>
<feature type="compositionally biased region" description="Polar residues" evidence="8">
    <location>
        <begin position="378"/>
        <end position="387"/>
    </location>
</feature>
<feature type="compositionally biased region" description="Low complexity" evidence="8">
    <location>
        <begin position="414"/>
        <end position="424"/>
    </location>
</feature>
<feature type="transmembrane region" description="Helical" evidence="9">
    <location>
        <begin position="117"/>
        <end position="139"/>
    </location>
</feature>
<evidence type="ECO:0000313" key="11">
    <source>
        <dbReference type="EMBL" id="GLC53105.1"/>
    </source>
</evidence>
<evidence type="ECO:0000256" key="3">
    <source>
        <dbReference type="ARBA" id="ARBA00022592"/>
    </source>
</evidence>
<keyword evidence="3" id="KW-0592">Phosphate transport</keyword>
<feature type="compositionally biased region" description="Low complexity" evidence="8">
    <location>
        <begin position="388"/>
        <end position="399"/>
    </location>
</feature>
<keyword evidence="7" id="KW-0175">Coiled coil</keyword>
<dbReference type="PANTHER" id="PTHR11101">
    <property type="entry name" value="PHOSPHATE TRANSPORTER"/>
    <property type="match status" value="1"/>
</dbReference>
<dbReference type="InterPro" id="IPR001204">
    <property type="entry name" value="Phos_transporter"/>
</dbReference>
<organism evidence="10 12">
    <name type="scientific">Pleodorina starrii</name>
    <dbReference type="NCBI Taxonomy" id="330485"/>
    <lineage>
        <taxon>Eukaryota</taxon>
        <taxon>Viridiplantae</taxon>
        <taxon>Chlorophyta</taxon>
        <taxon>core chlorophytes</taxon>
        <taxon>Chlorophyceae</taxon>
        <taxon>CS clade</taxon>
        <taxon>Chlamydomonadales</taxon>
        <taxon>Volvocaceae</taxon>
        <taxon>Pleodorina</taxon>
    </lineage>
</organism>
<feature type="transmembrane region" description="Helical" evidence="9">
    <location>
        <begin position="1058"/>
        <end position="1083"/>
    </location>
</feature>
<evidence type="ECO:0008006" key="13">
    <source>
        <dbReference type="Google" id="ProtNLM"/>
    </source>
</evidence>
<feature type="coiled-coil region" evidence="7">
    <location>
        <begin position="1085"/>
        <end position="1112"/>
    </location>
</feature>
<dbReference type="EMBL" id="BRXU01000001">
    <property type="protein sequence ID" value="GLC48043.1"/>
    <property type="molecule type" value="Genomic_DNA"/>
</dbReference>
<evidence type="ECO:0000256" key="1">
    <source>
        <dbReference type="ARBA" id="ARBA00004141"/>
    </source>
</evidence>
<keyword evidence="12" id="KW-1185">Reference proteome</keyword>
<feature type="compositionally biased region" description="Basic and acidic residues" evidence="8">
    <location>
        <begin position="262"/>
        <end position="278"/>
    </location>
</feature>
<feature type="transmembrane region" description="Helical" evidence="9">
    <location>
        <begin position="151"/>
        <end position="180"/>
    </location>
</feature>
<feature type="compositionally biased region" description="Pro residues" evidence="8">
    <location>
        <begin position="436"/>
        <end position="452"/>
    </location>
</feature>
<feature type="compositionally biased region" description="Low complexity" evidence="8">
    <location>
        <begin position="486"/>
        <end position="548"/>
    </location>
</feature>
<evidence type="ECO:0000256" key="2">
    <source>
        <dbReference type="ARBA" id="ARBA00022448"/>
    </source>
</evidence>
<evidence type="ECO:0000256" key="6">
    <source>
        <dbReference type="ARBA" id="ARBA00023136"/>
    </source>
</evidence>
<evidence type="ECO:0000256" key="5">
    <source>
        <dbReference type="ARBA" id="ARBA00022989"/>
    </source>
</evidence>
<comment type="subcellular location">
    <subcellularLocation>
        <location evidence="1">Membrane</location>
        <topology evidence="1">Multi-pass membrane protein</topology>
    </subcellularLocation>
</comment>
<keyword evidence="5 9" id="KW-1133">Transmembrane helix</keyword>
<dbReference type="EMBL" id="BRXU01000007">
    <property type="protein sequence ID" value="GLC53105.1"/>
    <property type="molecule type" value="Genomic_DNA"/>
</dbReference>